<dbReference type="Proteomes" id="UP000000289">
    <property type="component" value="Chromosome"/>
</dbReference>
<proteinExistence type="predicted"/>
<evidence type="ECO:0000313" key="2">
    <source>
        <dbReference type="Proteomes" id="UP000000289"/>
    </source>
</evidence>
<accession>A0A0K0HCV2</accession>
<organism evidence="1 2">
    <name type="scientific">Salmonella bongori (strain ATCC 43975 / DSM 13772 / NCTC 12419)</name>
    <dbReference type="NCBI Taxonomy" id="218493"/>
    <lineage>
        <taxon>Bacteria</taxon>
        <taxon>Pseudomonadati</taxon>
        <taxon>Pseudomonadota</taxon>
        <taxon>Gammaproteobacteria</taxon>
        <taxon>Enterobacterales</taxon>
        <taxon>Enterobacteriaceae</taxon>
        <taxon>Salmonella</taxon>
    </lineage>
</organism>
<protein>
    <submittedName>
        <fullName evidence="1">Hypothetical phage protein</fullName>
    </submittedName>
</protein>
<dbReference type="EMBL" id="FR877557">
    <property type="protein sequence ID" value="CCC31239.1"/>
    <property type="molecule type" value="Genomic_DNA"/>
</dbReference>
<evidence type="ECO:0000313" key="1">
    <source>
        <dbReference type="EMBL" id="CCC31239.1"/>
    </source>
</evidence>
<name>A0A0K0HCV2_SALBC</name>
<dbReference type="KEGG" id="sbg:SBG_2179"/>
<gene>
    <name evidence="1" type="ordered locus">SBG_2179</name>
</gene>
<dbReference type="AlphaFoldDB" id="A0A0K0HCV2"/>
<reference evidence="1 2" key="1">
    <citation type="journal article" date="2011" name="PLoS Pathog.">
        <title>Salmonella bongori provides insights into the evolution of the Salmonellae.</title>
        <authorList>
            <person name="Fookes M."/>
            <person name="Schroeder G.N."/>
            <person name="Langridge G.C."/>
            <person name="Blondel C.J."/>
            <person name="Mammina C."/>
            <person name="Connor T.R."/>
            <person name="Seth-Smith H."/>
            <person name="Vernikos G.S."/>
            <person name="Robinson K.S."/>
            <person name="Sanders M."/>
            <person name="Petty N.K."/>
            <person name="Kingsley R.A."/>
            <person name="Baumler A.J."/>
            <person name="Nuccio S.P."/>
            <person name="Contreras I."/>
            <person name="Santiviago C.A."/>
            <person name="Maskell D."/>
            <person name="Barrow P."/>
            <person name="Humphrey T."/>
            <person name="Nastasi A."/>
            <person name="Roberts M."/>
            <person name="Frankel G."/>
            <person name="Parkhill J."/>
            <person name="Dougan G."/>
            <person name="Thomson N.R."/>
        </authorList>
    </citation>
    <scope>NUCLEOTIDE SEQUENCE [LARGE SCALE GENOMIC DNA]</scope>
    <source>
        <strain evidence="2">ATCC 43975 / DSM 13772 / NCTC 12419</strain>
    </source>
</reference>
<sequence>MEINSCRQKRPLCRQNSSCADKWHTEPMPYPPFSVPATDLTNICGAEFQRCVWVKGEEHNLIFTRLIAEA</sequence>